<dbReference type="SUPFAM" id="SSF55729">
    <property type="entry name" value="Acyl-CoA N-acyltransferases (Nat)"/>
    <property type="match status" value="2"/>
</dbReference>
<dbReference type="InterPro" id="IPR016181">
    <property type="entry name" value="Acyl_CoA_acyltransferase"/>
</dbReference>
<dbReference type="PROSITE" id="PS51186">
    <property type="entry name" value="GNAT"/>
    <property type="match status" value="2"/>
</dbReference>
<feature type="domain" description="N-acetyltransferase" evidence="1">
    <location>
        <begin position="159"/>
        <end position="302"/>
    </location>
</feature>
<keyword evidence="2" id="KW-0808">Transferase</keyword>
<evidence type="ECO:0000313" key="2">
    <source>
        <dbReference type="EMBL" id="MDZ5660391.1"/>
    </source>
</evidence>
<comment type="caution">
    <text evidence="2">The sequence shown here is derived from an EMBL/GenBank/DDBJ whole genome shotgun (WGS) entry which is preliminary data.</text>
</comment>
<sequence length="302" mass="32275">MPVPSPPLAGLDCRGLRLADQSSVAALVAASERYAFGHLVTTPLDLVSRWQRPGFDLPGSSLGYFDGAVPVAFGELGSSADLVVHVSPLRRGEGLGSDLAEWGEAVARRRGFSTLRQMTAASDVAAAAALAERQYVRGDTTWILVAGAPEDAPPAAPDLVVRPPRTDQRAVADRLLERHGDLAVRRAPDLGGRLVVTGHDPWELSAESVQVATVDERVVGACVAEDAGSICWIRQLSVDTDHRGRGIARMLLLATLRAAAGRGRERVSLVLPSGPHLPSLHDWPGLVVAAELWAWRRPLFVR</sequence>
<dbReference type="RefSeq" id="WP_172265767.1">
    <property type="nucleotide sequence ID" value="NZ_JAXQPW010000001.1"/>
</dbReference>
<accession>A0ABU5K684</accession>
<protein>
    <submittedName>
        <fullName evidence="2">GNAT family N-acetyltransferase</fullName>
        <ecNumber evidence="2">2.3.1.-</ecNumber>
    </submittedName>
</protein>
<evidence type="ECO:0000313" key="3">
    <source>
        <dbReference type="Proteomes" id="UP001291999"/>
    </source>
</evidence>
<dbReference type="Pfam" id="PF00583">
    <property type="entry name" value="Acetyltransf_1"/>
    <property type="match status" value="1"/>
</dbReference>
<evidence type="ECO:0000259" key="1">
    <source>
        <dbReference type="PROSITE" id="PS51186"/>
    </source>
</evidence>
<feature type="domain" description="N-acetyltransferase" evidence="1">
    <location>
        <begin position="14"/>
        <end position="166"/>
    </location>
</feature>
<dbReference type="GO" id="GO:0016746">
    <property type="term" value="F:acyltransferase activity"/>
    <property type="evidence" value="ECO:0007669"/>
    <property type="project" value="UniProtKB-KW"/>
</dbReference>
<dbReference type="Gene3D" id="3.40.630.30">
    <property type="match status" value="1"/>
</dbReference>
<dbReference type="EC" id="2.3.1.-" evidence="2"/>
<reference evidence="2 3" key="1">
    <citation type="submission" date="2023-11" db="EMBL/GenBank/DDBJ databases">
        <title>Novel species in genus Nocardioides.</title>
        <authorList>
            <person name="Zhou H."/>
        </authorList>
    </citation>
    <scope>NUCLEOTIDE SEQUENCE [LARGE SCALE GENOMIC DNA]</scope>
    <source>
        <strain evidence="2 3">S-58</strain>
    </source>
</reference>
<dbReference type="InterPro" id="IPR000182">
    <property type="entry name" value="GNAT_dom"/>
</dbReference>
<dbReference type="CDD" id="cd04301">
    <property type="entry name" value="NAT_SF"/>
    <property type="match status" value="1"/>
</dbReference>
<proteinExistence type="predicted"/>
<keyword evidence="2" id="KW-0012">Acyltransferase</keyword>
<keyword evidence="3" id="KW-1185">Reference proteome</keyword>
<dbReference type="EMBL" id="JAXQPW010000001">
    <property type="protein sequence ID" value="MDZ5660391.1"/>
    <property type="molecule type" value="Genomic_DNA"/>
</dbReference>
<gene>
    <name evidence="2" type="ORF">SFC79_01330</name>
</gene>
<dbReference type="Proteomes" id="UP001291999">
    <property type="component" value="Unassembled WGS sequence"/>
</dbReference>
<name>A0ABU5K684_9ACTN</name>
<organism evidence="2 3">
    <name type="scientific">Nocardioides renjunii</name>
    <dbReference type="NCBI Taxonomy" id="3095075"/>
    <lineage>
        <taxon>Bacteria</taxon>
        <taxon>Bacillati</taxon>
        <taxon>Actinomycetota</taxon>
        <taxon>Actinomycetes</taxon>
        <taxon>Propionibacteriales</taxon>
        <taxon>Nocardioidaceae</taxon>
        <taxon>Nocardioides</taxon>
    </lineage>
</organism>